<accession>A0ABU4HHQ2</accession>
<feature type="domain" description="Thiolase N-terminal" evidence="6">
    <location>
        <begin position="8"/>
        <end position="275"/>
    </location>
</feature>
<evidence type="ECO:0000256" key="5">
    <source>
        <dbReference type="SAM" id="MobiDB-lite"/>
    </source>
</evidence>
<protein>
    <submittedName>
        <fullName evidence="8">Acetyl-CoA C-acetyltransferase</fullName>
        <ecNumber evidence="8">2.3.1.9</ecNumber>
    </submittedName>
</protein>
<dbReference type="InterPro" id="IPR050521">
    <property type="entry name" value="3-ketoacyl-CoA_Thiolase"/>
</dbReference>
<proteinExistence type="inferred from homology"/>
<dbReference type="CDD" id="cd00751">
    <property type="entry name" value="thiolase"/>
    <property type="match status" value="1"/>
</dbReference>
<dbReference type="GO" id="GO:0003985">
    <property type="term" value="F:acetyl-CoA C-acetyltransferase activity"/>
    <property type="evidence" value="ECO:0007669"/>
    <property type="project" value="UniProtKB-EC"/>
</dbReference>
<evidence type="ECO:0000256" key="1">
    <source>
        <dbReference type="ARBA" id="ARBA00010982"/>
    </source>
</evidence>
<sequence length="425" mass="44954">MTAGPRRVAVIGGNRIPFARSNSKYAKASNQDMFTAALDGLVARFGLEGERLGEVVAGAVLKHSRDFNLTRESVLGSRLAAETPAYDIQQACGTGLQAINLVAAKIALGQIDAGVAGGVDTTSDAPIAVGEDLRQILLDANRGRSTQDKLKPFLRLRPQHLAPAPPRNEEPRTGLSMGEHQARTGAEWGITREAQDELTYRSHQNLAAAYERGFNADLVSPYLGLERDQNLRPDTSLEKLAKLKPVFGGKSGTMTAGNSTPLSDGAATVLLGSEEWAAARNLTPLAWFVDAETAAVDYVNGREGLLMAPAYAVPRLLARNGLRLQDFDLYEIHEAFASQVLSTLKAWEDPAFCSTRLGLDGPLGSIDRDKLNVNGSSLAAGHPFAATGGRIVASLAKALHERGGGRGLISICAAGGQGVVAILEA</sequence>
<dbReference type="Pfam" id="PF02803">
    <property type="entry name" value="Thiolase_C"/>
    <property type="match status" value="1"/>
</dbReference>
<gene>
    <name evidence="8" type="ORF">R7226_00685</name>
</gene>
<comment type="caution">
    <text evidence="8">The sequence shown here is derived from an EMBL/GenBank/DDBJ whole genome shotgun (WGS) entry which is preliminary data.</text>
</comment>
<dbReference type="InterPro" id="IPR020617">
    <property type="entry name" value="Thiolase_C"/>
</dbReference>
<evidence type="ECO:0000313" key="9">
    <source>
        <dbReference type="Proteomes" id="UP001284601"/>
    </source>
</evidence>
<keyword evidence="9" id="KW-1185">Reference proteome</keyword>
<dbReference type="Proteomes" id="UP001284601">
    <property type="component" value="Unassembled WGS sequence"/>
</dbReference>
<feature type="region of interest" description="Disordered" evidence="5">
    <location>
        <begin position="160"/>
        <end position="180"/>
    </location>
</feature>
<dbReference type="InterPro" id="IPR020616">
    <property type="entry name" value="Thiolase_N"/>
</dbReference>
<name>A0ABU4HHQ2_9ACTN</name>
<dbReference type="InterPro" id="IPR016039">
    <property type="entry name" value="Thiolase-like"/>
</dbReference>
<feature type="domain" description="Thiolase C-terminal" evidence="7">
    <location>
        <begin position="283"/>
        <end position="424"/>
    </location>
</feature>
<reference evidence="9" key="1">
    <citation type="submission" date="2023-07" db="EMBL/GenBank/DDBJ databases">
        <title>Conexibacter stalactiti sp. nov., isolated from stalactites in a lava cave and emended description of the genus Conexibacter.</title>
        <authorList>
            <person name="Lee S.D."/>
        </authorList>
    </citation>
    <scope>NUCLEOTIDE SEQUENCE [LARGE SCALE GENOMIC DNA]</scope>
    <source>
        <strain evidence="9">KCTC 39840</strain>
    </source>
</reference>
<dbReference type="Pfam" id="PF00108">
    <property type="entry name" value="Thiolase_N"/>
    <property type="match status" value="1"/>
</dbReference>
<dbReference type="RefSeq" id="WP_318595089.1">
    <property type="nucleotide sequence ID" value="NZ_JAWSTH010000001.1"/>
</dbReference>
<dbReference type="PANTHER" id="PTHR42689">
    <property type="entry name" value="ACETYL-COA ACYLTRANSFERASE FADA2 (3-KETOACYL-COA THIOLASE) (BETA-KETOTHIOLASE)-RELATED"/>
    <property type="match status" value="1"/>
</dbReference>
<evidence type="ECO:0000256" key="2">
    <source>
        <dbReference type="ARBA" id="ARBA00022679"/>
    </source>
</evidence>
<dbReference type="SUPFAM" id="SSF53901">
    <property type="entry name" value="Thiolase-like"/>
    <property type="match status" value="2"/>
</dbReference>
<dbReference type="EC" id="2.3.1.9" evidence="8"/>
<evidence type="ECO:0000256" key="3">
    <source>
        <dbReference type="ARBA" id="ARBA00023315"/>
    </source>
</evidence>
<comment type="similarity">
    <text evidence="1 4">Belongs to the thiolase-like superfamily. Thiolase family.</text>
</comment>
<dbReference type="PIRSF" id="PIRSF000429">
    <property type="entry name" value="Ac-CoA_Ac_transf"/>
    <property type="match status" value="1"/>
</dbReference>
<organism evidence="8 9">
    <name type="scientific">Conexibacter stalactiti</name>
    <dbReference type="NCBI Taxonomy" id="1940611"/>
    <lineage>
        <taxon>Bacteria</taxon>
        <taxon>Bacillati</taxon>
        <taxon>Actinomycetota</taxon>
        <taxon>Thermoleophilia</taxon>
        <taxon>Solirubrobacterales</taxon>
        <taxon>Conexibacteraceae</taxon>
        <taxon>Conexibacter</taxon>
    </lineage>
</organism>
<dbReference type="Gene3D" id="3.40.47.10">
    <property type="match status" value="1"/>
</dbReference>
<dbReference type="InterPro" id="IPR002155">
    <property type="entry name" value="Thiolase"/>
</dbReference>
<dbReference type="NCBIfam" id="NF006740">
    <property type="entry name" value="PRK09268.1"/>
    <property type="match status" value="1"/>
</dbReference>
<dbReference type="EMBL" id="JAWSTH010000001">
    <property type="protein sequence ID" value="MDW5592832.1"/>
    <property type="molecule type" value="Genomic_DNA"/>
</dbReference>
<keyword evidence="2 4" id="KW-0808">Transferase</keyword>
<keyword evidence="3 4" id="KW-0012">Acyltransferase</keyword>
<evidence type="ECO:0000256" key="4">
    <source>
        <dbReference type="RuleBase" id="RU003557"/>
    </source>
</evidence>
<dbReference type="NCBIfam" id="TIGR01930">
    <property type="entry name" value="AcCoA-C-Actrans"/>
    <property type="match status" value="1"/>
</dbReference>
<evidence type="ECO:0000313" key="8">
    <source>
        <dbReference type="EMBL" id="MDW5592832.1"/>
    </source>
</evidence>
<evidence type="ECO:0000259" key="6">
    <source>
        <dbReference type="Pfam" id="PF00108"/>
    </source>
</evidence>
<evidence type="ECO:0000259" key="7">
    <source>
        <dbReference type="Pfam" id="PF02803"/>
    </source>
</evidence>
<dbReference type="PANTHER" id="PTHR42689:SF1">
    <property type="entry name" value="ACETYL-COA ACYLTRANSFERASE FADA2 (3-KETOACYL-COA THIOLASE) (BETA-KETOTHIOLASE)-RELATED"/>
    <property type="match status" value="1"/>
</dbReference>